<evidence type="ECO:0000259" key="4">
    <source>
        <dbReference type="PROSITE" id="PS50042"/>
    </source>
</evidence>
<gene>
    <name evidence="6" type="ORF">A11S_827</name>
</gene>
<dbReference type="Gene3D" id="2.60.120.10">
    <property type="entry name" value="Jelly Rolls"/>
    <property type="match status" value="1"/>
</dbReference>
<evidence type="ECO:0000259" key="5">
    <source>
        <dbReference type="PROSITE" id="PS51063"/>
    </source>
</evidence>
<dbReference type="InterPro" id="IPR014710">
    <property type="entry name" value="RmlC-like_jellyroll"/>
</dbReference>
<keyword evidence="3" id="KW-0804">Transcription</keyword>
<dbReference type="PANTHER" id="PTHR24567">
    <property type="entry name" value="CRP FAMILY TRANSCRIPTIONAL REGULATORY PROTEIN"/>
    <property type="match status" value="1"/>
</dbReference>
<dbReference type="GO" id="GO:0003700">
    <property type="term" value="F:DNA-binding transcription factor activity"/>
    <property type="evidence" value="ECO:0007669"/>
    <property type="project" value="TreeGrafter"/>
</dbReference>
<feature type="domain" description="Cyclic nucleotide-binding" evidence="4">
    <location>
        <begin position="16"/>
        <end position="117"/>
    </location>
</feature>
<proteinExistence type="predicted"/>
<dbReference type="PROSITE" id="PS50042">
    <property type="entry name" value="CNMP_BINDING_3"/>
    <property type="match status" value="1"/>
</dbReference>
<name>M4VGP3_9BACT</name>
<dbReference type="SUPFAM" id="SSF46785">
    <property type="entry name" value="Winged helix' DNA-binding domain"/>
    <property type="match status" value="1"/>
</dbReference>
<dbReference type="SUPFAM" id="SSF51206">
    <property type="entry name" value="cAMP-binding domain-like"/>
    <property type="match status" value="1"/>
</dbReference>
<dbReference type="KEGG" id="man:A11S_827"/>
<dbReference type="InterPro" id="IPR036390">
    <property type="entry name" value="WH_DNA-bd_sf"/>
</dbReference>
<dbReference type="InterPro" id="IPR036388">
    <property type="entry name" value="WH-like_DNA-bd_sf"/>
</dbReference>
<protein>
    <submittedName>
        <fullName evidence="6">Transcriptional regulator, Crp/Fnr family</fullName>
    </submittedName>
</protein>
<dbReference type="PROSITE" id="PS51063">
    <property type="entry name" value="HTH_CRP_2"/>
    <property type="match status" value="1"/>
</dbReference>
<dbReference type="Pfam" id="PF13545">
    <property type="entry name" value="HTH_Crp_2"/>
    <property type="match status" value="1"/>
</dbReference>
<sequence length="246" mass="27468">MITLPQNFTGSTPPQLFDSLSEDSLQKILSHSVMQEYGPSHLLVQQGDTPEGIYLVIEGTLKTFRLNEDGGEAVIRLLEPGGTCMEAVLFMGGPSPIAAQTLTKCKLMLMPERIVRQHVLDDSQFAVNILRIVTRHYKGAMHQIDAMNIKSPLQRVGYYFLSKHIEAGHDDLEFTLPFKKQIIANYLGMTPETFSRTLKQMQAMGINVSDEKIRMKDAYSLCHFCDSDTAAMCPRHDNGCGTCPLN</sequence>
<dbReference type="InterPro" id="IPR050397">
    <property type="entry name" value="Env_Response_Regulators"/>
</dbReference>
<dbReference type="InterPro" id="IPR018490">
    <property type="entry name" value="cNMP-bd_dom_sf"/>
</dbReference>
<dbReference type="Gene3D" id="1.10.10.10">
    <property type="entry name" value="Winged helix-like DNA-binding domain superfamily/Winged helix DNA-binding domain"/>
    <property type="match status" value="1"/>
</dbReference>
<dbReference type="HOGENOM" id="CLU_075053_4_0_5"/>
<dbReference type="CDD" id="cd00038">
    <property type="entry name" value="CAP_ED"/>
    <property type="match status" value="1"/>
</dbReference>
<dbReference type="OrthoDB" id="190787at2"/>
<feature type="domain" description="HTH crp-type" evidence="5">
    <location>
        <begin position="150"/>
        <end position="219"/>
    </location>
</feature>
<evidence type="ECO:0000256" key="1">
    <source>
        <dbReference type="ARBA" id="ARBA00023015"/>
    </source>
</evidence>
<dbReference type="Proteomes" id="UP000011932">
    <property type="component" value="Chromosome"/>
</dbReference>
<keyword evidence="1" id="KW-0805">Transcription regulation</keyword>
<dbReference type="Pfam" id="PF00027">
    <property type="entry name" value="cNMP_binding"/>
    <property type="match status" value="1"/>
</dbReference>
<dbReference type="InterPro" id="IPR000595">
    <property type="entry name" value="cNMP-bd_dom"/>
</dbReference>
<evidence type="ECO:0000256" key="3">
    <source>
        <dbReference type="ARBA" id="ARBA00023163"/>
    </source>
</evidence>
<dbReference type="GO" id="GO:0003677">
    <property type="term" value="F:DNA binding"/>
    <property type="evidence" value="ECO:0007669"/>
    <property type="project" value="UniProtKB-KW"/>
</dbReference>
<dbReference type="SMART" id="SM00100">
    <property type="entry name" value="cNMP"/>
    <property type="match status" value="1"/>
</dbReference>
<keyword evidence="2" id="KW-0238">DNA-binding</keyword>
<evidence type="ECO:0000313" key="7">
    <source>
        <dbReference type="Proteomes" id="UP000011932"/>
    </source>
</evidence>
<dbReference type="GO" id="GO:0005829">
    <property type="term" value="C:cytosol"/>
    <property type="evidence" value="ECO:0007669"/>
    <property type="project" value="TreeGrafter"/>
</dbReference>
<dbReference type="PRINTS" id="PR00034">
    <property type="entry name" value="HTHCRP"/>
</dbReference>
<evidence type="ECO:0000256" key="2">
    <source>
        <dbReference type="ARBA" id="ARBA00023125"/>
    </source>
</evidence>
<dbReference type="EMBL" id="CP003538">
    <property type="protein sequence ID" value="AGH97650.1"/>
    <property type="molecule type" value="Genomic_DNA"/>
</dbReference>
<dbReference type="SMART" id="SM00419">
    <property type="entry name" value="HTH_CRP"/>
    <property type="match status" value="1"/>
</dbReference>
<dbReference type="PANTHER" id="PTHR24567:SF26">
    <property type="entry name" value="REGULATORY PROTEIN YEIL"/>
    <property type="match status" value="1"/>
</dbReference>
<dbReference type="STRING" id="349215.A11S_827"/>
<reference evidence="6 7" key="1">
    <citation type="journal article" date="2013" name="ISME J.">
        <title>By their genes ye shall know them: genomic signatures of predatory bacteria.</title>
        <authorList>
            <person name="Pasternak Z."/>
            <person name="Pietrokovski S."/>
            <person name="Rotem O."/>
            <person name="Gophna U."/>
            <person name="Lurie-Weinberger M.N."/>
            <person name="Jurkevitch E."/>
        </authorList>
    </citation>
    <scope>NUCLEOTIDE SEQUENCE [LARGE SCALE GENOMIC DNA]</scope>
    <source>
        <strain evidence="6">EPB</strain>
    </source>
</reference>
<dbReference type="InterPro" id="IPR012318">
    <property type="entry name" value="HTH_CRP"/>
</dbReference>
<evidence type="ECO:0000313" key="6">
    <source>
        <dbReference type="EMBL" id="AGH97650.1"/>
    </source>
</evidence>
<dbReference type="AlphaFoldDB" id="M4VGP3"/>
<organism evidence="6 7">
    <name type="scientific">Micavibrio aeruginosavorus EPB</name>
    <dbReference type="NCBI Taxonomy" id="349215"/>
    <lineage>
        <taxon>Bacteria</taxon>
        <taxon>Pseudomonadati</taxon>
        <taxon>Bdellovibrionota</taxon>
        <taxon>Bdellovibrionia</taxon>
        <taxon>Bdellovibrionales</taxon>
        <taxon>Pseudobdellovibrionaceae</taxon>
        <taxon>Micavibrio</taxon>
    </lineage>
</organism>
<accession>M4VGP3</accession>